<protein>
    <submittedName>
        <fullName evidence="2">Uncharacterized protein</fullName>
    </submittedName>
</protein>
<name>A0A2C5XH53_9HYPO</name>
<evidence type="ECO:0000313" key="3">
    <source>
        <dbReference type="Proteomes" id="UP000226431"/>
    </source>
</evidence>
<dbReference type="AlphaFoldDB" id="A0A2C5XH53"/>
<keyword evidence="1" id="KW-0472">Membrane</keyword>
<keyword evidence="1" id="KW-0812">Transmembrane</keyword>
<reference evidence="2 3" key="1">
    <citation type="submission" date="2017-06" db="EMBL/GenBank/DDBJ databases">
        <title>Ant-infecting Ophiocordyceps genomes reveal a high diversity of potential behavioral manipulation genes and a possible major role for enterotoxins.</title>
        <authorList>
            <person name="De Bekker C."/>
            <person name="Evans H.C."/>
            <person name="Brachmann A."/>
            <person name="Hughes D.P."/>
        </authorList>
    </citation>
    <scope>NUCLEOTIDE SEQUENCE [LARGE SCALE GENOMIC DNA]</scope>
    <source>
        <strain evidence="2 3">Map16</strain>
    </source>
</reference>
<sequence length="88" mass="8985">MAVLDAFSSFFASLADAVSSLIQAIYGLISGLFQSVAGVISSALRMLGGVGQFVLANALTLVIGAAVTLAFVKYTTQGQRLASGVKKN</sequence>
<comment type="caution">
    <text evidence="2">The sequence shown here is derived from an EMBL/GenBank/DDBJ whole genome shotgun (WGS) entry which is preliminary data.</text>
</comment>
<gene>
    <name evidence="2" type="ORF">CDD80_4687</name>
</gene>
<evidence type="ECO:0000256" key="1">
    <source>
        <dbReference type="SAM" id="Phobius"/>
    </source>
</evidence>
<keyword evidence="1" id="KW-1133">Transmembrane helix</keyword>
<evidence type="ECO:0000313" key="2">
    <source>
        <dbReference type="EMBL" id="PHH72209.1"/>
    </source>
</evidence>
<dbReference type="OrthoDB" id="2561686at2759"/>
<dbReference type="EMBL" id="NJES01000438">
    <property type="protein sequence ID" value="PHH72209.1"/>
    <property type="molecule type" value="Genomic_DNA"/>
</dbReference>
<dbReference type="Proteomes" id="UP000226431">
    <property type="component" value="Unassembled WGS sequence"/>
</dbReference>
<proteinExistence type="predicted"/>
<feature type="transmembrane region" description="Helical" evidence="1">
    <location>
        <begin position="53"/>
        <end position="72"/>
    </location>
</feature>
<dbReference type="STRING" id="2004952.A0A2C5XH53"/>
<organism evidence="2 3">
    <name type="scientific">Ophiocordyceps camponoti-rufipedis</name>
    <dbReference type="NCBI Taxonomy" id="2004952"/>
    <lineage>
        <taxon>Eukaryota</taxon>
        <taxon>Fungi</taxon>
        <taxon>Dikarya</taxon>
        <taxon>Ascomycota</taxon>
        <taxon>Pezizomycotina</taxon>
        <taxon>Sordariomycetes</taxon>
        <taxon>Hypocreomycetidae</taxon>
        <taxon>Hypocreales</taxon>
        <taxon>Ophiocordycipitaceae</taxon>
        <taxon>Ophiocordyceps</taxon>
    </lineage>
</organism>
<keyword evidence="3" id="KW-1185">Reference proteome</keyword>
<accession>A0A2C5XH53</accession>